<name>A0ABV5CB53_9SPHI</name>
<dbReference type="CDD" id="cd05152">
    <property type="entry name" value="MPH2"/>
    <property type="match status" value="1"/>
</dbReference>
<keyword evidence="3" id="KW-1185">Reference proteome</keyword>
<dbReference type="SUPFAM" id="SSF56112">
    <property type="entry name" value="Protein kinase-like (PK-like)"/>
    <property type="match status" value="1"/>
</dbReference>
<sequence>MEIRDILKLAEEHGLHLKDEMSFNEMGIDFKIVFATAIDNTSWVLRIPRRGDQEKQIEKEKNILTLAKRHLNIAVPDWKIASSTLVAYPLLEDKPALTFDAQTYDVTWNIDKDDPHFVKSLAKALVKLHQIPTHEAEAVNLKILTPDMLKQEVLDRIQTVKSEIGINPNLETRWMKWLDSEALWPDFTSFIHGDLYAGHILATSEGDVSGFIDWSEGQVSDSSIDFAGHIAAFGENSLRDLISEYQKSGGRTWEKMLEQAIERHASAPLNYGLFAVLTKSDAHIEAAKVQLGVATMT</sequence>
<proteinExistence type="predicted"/>
<dbReference type="InterPro" id="IPR051678">
    <property type="entry name" value="AGP_Transferase"/>
</dbReference>
<evidence type="ECO:0000313" key="3">
    <source>
        <dbReference type="Proteomes" id="UP001580928"/>
    </source>
</evidence>
<organism evidence="2 3">
    <name type="scientific">Albibacterium profundi</name>
    <dbReference type="NCBI Taxonomy" id="3134906"/>
    <lineage>
        <taxon>Bacteria</taxon>
        <taxon>Pseudomonadati</taxon>
        <taxon>Bacteroidota</taxon>
        <taxon>Sphingobacteriia</taxon>
        <taxon>Sphingobacteriales</taxon>
        <taxon>Sphingobacteriaceae</taxon>
        <taxon>Albibacterium</taxon>
    </lineage>
</organism>
<dbReference type="Gene3D" id="3.30.200.20">
    <property type="entry name" value="Phosphorylase Kinase, domain 1"/>
    <property type="match status" value="1"/>
</dbReference>
<dbReference type="RefSeq" id="WP_375556336.1">
    <property type="nucleotide sequence ID" value="NZ_JBBVGT010000002.1"/>
</dbReference>
<dbReference type="PANTHER" id="PTHR21310:SF15">
    <property type="entry name" value="AMINOGLYCOSIDE PHOSPHOTRANSFERASE DOMAIN-CONTAINING PROTEIN"/>
    <property type="match status" value="1"/>
</dbReference>
<evidence type="ECO:0000313" key="2">
    <source>
        <dbReference type="EMBL" id="MFB5944776.1"/>
    </source>
</evidence>
<protein>
    <submittedName>
        <fullName evidence="2">Macrolide 2'-phosphotransferase</fullName>
    </submittedName>
</protein>
<dbReference type="Proteomes" id="UP001580928">
    <property type="component" value="Unassembled WGS sequence"/>
</dbReference>
<reference evidence="2 3" key="1">
    <citation type="submission" date="2024-04" db="EMBL/GenBank/DDBJ databases">
        <title>Albibacterium profundi sp. nov., isolated from sediment of the Challenger Deep of Mariana Trench.</title>
        <authorList>
            <person name="Wang Y."/>
        </authorList>
    </citation>
    <scope>NUCLEOTIDE SEQUENCE [LARGE SCALE GENOMIC DNA]</scope>
    <source>
        <strain evidence="2 3">RHL897</strain>
    </source>
</reference>
<dbReference type="Pfam" id="PF01636">
    <property type="entry name" value="APH"/>
    <property type="match status" value="1"/>
</dbReference>
<dbReference type="InterPro" id="IPR002575">
    <property type="entry name" value="Aminoglycoside_PTrfase"/>
</dbReference>
<gene>
    <name evidence="2" type="ORF">WKR92_02910</name>
</gene>
<feature type="domain" description="Aminoglycoside phosphotransferase" evidence="1">
    <location>
        <begin position="26"/>
        <end position="256"/>
    </location>
</feature>
<evidence type="ECO:0000259" key="1">
    <source>
        <dbReference type="Pfam" id="PF01636"/>
    </source>
</evidence>
<accession>A0ABV5CB53</accession>
<dbReference type="EMBL" id="JBBVGT010000002">
    <property type="protein sequence ID" value="MFB5944776.1"/>
    <property type="molecule type" value="Genomic_DNA"/>
</dbReference>
<dbReference type="InterPro" id="IPR011009">
    <property type="entry name" value="Kinase-like_dom_sf"/>
</dbReference>
<comment type="caution">
    <text evidence="2">The sequence shown here is derived from an EMBL/GenBank/DDBJ whole genome shotgun (WGS) entry which is preliminary data.</text>
</comment>
<dbReference type="PANTHER" id="PTHR21310">
    <property type="entry name" value="AMINOGLYCOSIDE PHOSPHOTRANSFERASE-RELATED-RELATED"/>
    <property type="match status" value="1"/>
</dbReference>
<dbReference type="Gene3D" id="3.90.1200.10">
    <property type="match status" value="1"/>
</dbReference>